<dbReference type="RefSeq" id="WP_069121368.1">
    <property type="nucleotide sequence ID" value="NZ_MARB01000003.1"/>
</dbReference>
<proteinExistence type="predicted"/>
<dbReference type="OrthoDB" id="9797738at2"/>
<evidence type="ECO:0000313" key="1">
    <source>
        <dbReference type="EMBL" id="ODJ89150.1"/>
    </source>
</evidence>
<keyword evidence="2" id="KW-1185">Reference proteome</keyword>
<name>A0A7Z0VPN0_9GAMM</name>
<sequence length="75" mass="8680">MQKDPDQTIVKRCYAVIYTPSQRRKRFPENCVQPFASAEDALAAASEQKDRHAAEVMGPSRSSEGFRLYYLLRWL</sequence>
<accession>A0A7Z0VPN0</accession>
<reference evidence="1 2" key="1">
    <citation type="submission" date="2016-06" db="EMBL/GenBank/DDBJ databases">
        <title>Genome sequence of endosymbiont of Candidatus Endolucinida thiodiazotropha.</title>
        <authorList>
            <person name="Poehlein A."/>
            <person name="Koenig S."/>
            <person name="Heiden S.E."/>
            <person name="Thuermer A."/>
            <person name="Voget S."/>
            <person name="Daniel R."/>
            <person name="Markert S."/>
            <person name="Gros O."/>
            <person name="Schweder T."/>
        </authorList>
    </citation>
    <scope>NUCLEOTIDE SEQUENCE [LARGE SCALE GENOMIC DNA]</scope>
    <source>
        <strain evidence="1 2">COS</strain>
    </source>
</reference>
<dbReference type="EMBL" id="MARB01000003">
    <property type="protein sequence ID" value="ODJ89150.1"/>
    <property type="molecule type" value="Genomic_DNA"/>
</dbReference>
<comment type="caution">
    <text evidence="1">The sequence shown here is derived from an EMBL/GenBank/DDBJ whole genome shotgun (WGS) entry which is preliminary data.</text>
</comment>
<protein>
    <submittedName>
        <fullName evidence="1">Uncharacterized protein</fullName>
    </submittedName>
</protein>
<gene>
    <name evidence="1" type="ORF">CODIS_07630</name>
</gene>
<evidence type="ECO:0000313" key="2">
    <source>
        <dbReference type="Proteomes" id="UP000094769"/>
    </source>
</evidence>
<organism evidence="1 2">
    <name type="scientific">Candidatus Thiodiazotropha endolucinida</name>
    <dbReference type="NCBI Taxonomy" id="1655433"/>
    <lineage>
        <taxon>Bacteria</taxon>
        <taxon>Pseudomonadati</taxon>
        <taxon>Pseudomonadota</taxon>
        <taxon>Gammaproteobacteria</taxon>
        <taxon>Chromatiales</taxon>
        <taxon>Sedimenticolaceae</taxon>
        <taxon>Candidatus Thiodiazotropha</taxon>
    </lineage>
</organism>
<dbReference type="Proteomes" id="UP000094769">
    <property type="component" value="Unassembled WGS sequence"/>
</dbReference>
<dbReference type="AlphaFoldDB" id="A0A7Z0VPN0"/>